<evidence type="ECO:0000256" key="2">
    <source>
        <dbReference type="ARBA" id="ARBA00022603"/>
    </source>
</evidence>
<dbReference type="InterPro" id="IPR022776">
    <property type="entry name" value="TRM13/UPF0224_CHHC_Znf_dom"/>
</dbReference>
<evidence type="ECO:0000256" key="4">
    <source>
        <dbReference type="ARBA" id="ARBA00022691"/>
    </source>
</evidence>
<evidence type="ECO:0000259" key="14">
    <source>
        <dbReference type="PROSITE" id="PS51800"/>
    </source>
</evidence>
<dbReference type="Pfam" id="PF05206">
    <property type="entry name" value="TRM13"/>
    <property type="match status" value="2"/>
</dbReference>
<dbReference type="EMBL" id="AGSI01000014">
    <property type="protein sequence ID" value="EIE20746.1"/>
    <property type="molecule type" value="Genomic_DNA"/>
</dbReference>
<keyword evidence="7 12" id="KW-0863">Zinc-finger</keyword>
<evidence type="ECO:0000256" key="8">
    <source>
        <dbReference type="ARBA" id="ARBA00022833"/>
    </source>
</evidence>
<dbReference type="STRING" id="574566.I0YQS7"/>
<keyword evidence="8 12" id="KW-0862">Zinc</keyword>
<comment type="caution">
    <text evidence="15">The sequence shown here is derived from an EMBL/GenBank/DDBJ whole genome shotgun (WGS) entry which is preliminary data.</text>
</comment>
<comment type="catalytic activity">
    <reaction evidence="10 12">
        <text>cytidine(4) in tRNA(Gly)(GCC) + S-adenosyl-L-methionine = 2'-O-methylcytidine(4) in tRNA(Gly)(GCC) + S-adenosyl-L-homocysteine + H(+)</text>
        <dbReference type="Rhea" id="RHEA:43192"/>
        <dbReference type="Rhea" id="RHEA-COMP:10399"/>
        <dbReference type="Rhea" id="RHEA-COMP:10400"/>
        <dbReference type="ChEBI" id="CHEBI:15378"/>
        <dbReference type="ChEBI" id="CHEBI:57856"/>
        <dbReference type="ChEBI" id="CHEBI:59789"/>
        <dbReference type="ChEBI" id="CHEBI:74495"/>
        <dbReference type="ChEBI" id="CHEBI:82748"/>
        <dbReference type="EC" id="2.1.1.225"/>
    </reaction>
</comment>
<organism evidence="15 16">
    <name type="scientific">Coccomyxa subellipsoidea (strain C-169)</name>
    <name type="common">Green microalga</name>
    <dbReference type="NCBI Taxonomy" id="574566"/>
    <lineage>
        <taxon>Eukaryota</taxon>
        <taxon>Viridiplantae</taxon>
        <taxon>Chlorophyta</taxon>
        <taxon>core chlorophytes</taxon>
        <taxon>Trebouxiophyceae</taxon>
        <taxon>Trebouxiophyceae incertae sedis</taxon>
        <taxon>Coccomyxaceae</taxon>
        <taxon>Coccomyxa</taxon>
        <taxon>Coccomyxa subellipsoidea</taxon>
    </lineage>
</organism>
<dbReference type="GO" id="GO:0008270">
    <property type="term" value="F:zinc ion binding"/>
    <property type="evidence" value="ECO:0007669"/>
    <property type="project" value="UniProtKB-KW"/>
</dbReference>
<dbReference type="KEGG" id="csl:COCSUDRAFT_48390"/>
<dbReference type="GeneID" id="17038725"/>
<evidence type="ECO:0000256" key="13">
    <source>
        <dbReference type="SAM" id="MobiDB-lite"/>
    </source>
</evidence>
<dbReference type="eggNOG" id="KOG2811">
    <property type="taxonomic scope" value="Eukaryota"/>
</dbReference>
<comment type="catalytic activity">
    <reaction evidence="11 12">
        <text>adenosine(4) in tRNA(His) + S-adenosyl-L-methionine = 2'-O-methyladenosine(4) in tRNA(His) + S-adenosyl-L-homocysteine + H(+)</text>
        <dbReference type="Rhea" id="RHEA:43196"/>
        <dbReference type="Rhea" id="RHEA-COMP:10401"/>
        <dbReference type="Rhea" id="RHEA-COMP:10402"/>
        <dbReference type="ChEBI" id="CHEBI:15378"/>
        <dbReference type="ChEBI" id="CHEBI:57856"/>
        <dbReference type="ChEBI" id="CHEBI:59789"/>
        <dbReference type="ChEBI" id="CHEBI:74411"/>
        <dbReference type="ChEBI" id="CHEBI:74477"/>
        <dbReference type="EC" id="2.1.1.225"/>
    </reaction>
</comment>
<feature type="region of interest" description="Disordered" evidence="13">
    <location>
        <begin position="299"/>
        <end position="349"/>
    </location>
</feature>
<evidence type="ECO:0000256" key="11">
    <source>
        <dbReference type="ARBA" id="ARBA00049393"/>
    </source>
</evidence>
<dbReference type="SUPFAM" id="SSF53335">
    <property type="entry name" value="S-adenosyl-L-methionine-dependent methyltransferases"/>
    <property type="match status" value="1"/>
</dbReference>
<feature type="compositionally biased region" description="Low complexity" evidence="13">
    <location>
        <begin position="316"/>
        <end position="328"/>
    </location>
</feature>
<evidence type="ECO:0000256" key="6">
    <source>
        <dbReference type="ARBA" id="ARBA00022723"/>
    </source>
</evidence>
<dbReference type="OrthoDB" id="258806at2759"/>
<keyword evidence="6 12" id="KW-0479">Metal-binding</keyword>
<keyword evidence="3 12" id="KW-0808">Transferase</keyword>
<dbReference type="RefSeq" id="XP_005645290.1">
    <property type="nucleotide sequence ID" value="XM_005645233.1"/>
</dbReference>
<name>I0YQS7_COCSC</name>
<evidence type="ECO:0000256" key="5">
    <source>
        <dbReference type="ARBA" id="ARBA00022694"/>
    </source>
</evidence>
<protein>
    <recommendedName>
        <fullName evidence="12">tRNA:m(4)X modification enzyme TRM13</fullName>
        <ecNumber evidence="12">2.1.1.225</ecNumber>
    </recommendedName>
</protein>
<dbReference type="InterPro" id="IPR021721">
    <property type="entry name" value="Znf_CCCH-type_TRM13"/>
</dbReference>
<gene>
    <name evidence="15" type="ORF">COCSUDRAFT_48390</name>
</gene>
<dbReference type="AlphaFoldDB" id="I0YQS7"/>
<feature type="region of interest" description="Disordered" evidence="13">
    <location>
        <begin position="446"/>
        <end position="476"/>
    </location>
</feature>
<evidence type="ECO:0000256" key="7">
    <source>
        <dbReference type="ARBA" id="ARBA00022771"/>
    </source>
</evidence>
<reference evidence="15 16" key="1">
    <citation type="journal article" date="2012" name="Genome Biol.">
        <title>The genome of the polar eukaryotic microalga coccomyxa subellipsoidea reveals traits of cold adaptation.</title>
        <authorList>
            <person name="Blanc G."/>
            <person name="Agarkova I."/>
            <person name="Grimwood J."/>
            <person name="Kuo A."/>
            <person name="Brueggeman A."/>
            <person name="Dunigan D."/>
            <person name="Gurnon J."/>
            <person name="Ladunga I."/>
            <person name="Lindquist E."/>
            <person name="Lucas S."/>
            <person name="Pangilinan J."/>
            <person name="Proschold T."/>
            <person name="Salamov A."/>
            <person name="Schmutz J."/>
            <person name="Weeks D."/>
            <person name="Yamada T."/>
            <person name="Claverie J.M."/>
            <person name="Grigoriev I."/>
            <person name="Van Etten J."/>
            <person name="Lomsadze A."/>
            <person name="Borodovsky M."/>
        </authorList>
    </citation>
    <scope>NUCLEOTIDE SEQUENCE [LARGE SCALE GENOMIC DNA]</scope>
    <source>
        <strain evidence="15 16">C-169</strain>
    </source>
</reference>
<evidence type="ECO:0000256" key="10">
    <source>
        <dbReference type="ARBA" id="ARBA00048635"/>
    </source>
</evidence>
<dbReference type="InterPro" id="IPR007871">
    <property type="entry name" value="Methyltransferase_TRM13"/>
</dbReference>
<dbReference type="PROSITE" id="PS51800">
    <property type="entry name" value="ZF_CHHC_U11_48K"/>
    <property type="match status" value="1"/>
</dbReference>
<evidence type="ECO:0000313" key="16">
    <source>
        <dbReference type="Proteomes" id="UP000007264"/>
    </source>
</evidence>
<keyword evidence="2 12" id="KW-0489">Methyltransferase</keyword>
<evidence type="ECO:0000256" key="3">
    <source>
        <dbReference type="ARBA" id="ARBA00022679"/>
    </source>
</evidence>
<feature type="domain" description="CHHC U11-48K-type" evidence="14">
    <location>
        <begin position="39"/>
        <end position="66"/>
    </location>
</feature>
<dbReference type="PANTHER" id="PTHR12998:SF0">
    <property type="entry name" value="TRNA:M(4)X MODIFICATION ENZYME TRM13 HOMOLOG"/>
    <property type="match status" value="1"/>
</dbReference>
<evidence type="ECO:0000313" key="15">
    <source>
        <dbReference type="EMBL" id="EIE20746.1"/>
    </source>
</evidence>
<sequence>MTKRCQYYLHEKKRFCSFQSKAGFDKCGNHIEGEGAVKRVPCPIDPHHTVLEKELDWHLPRCPKALQLQEQQAQPYYSPDCNAGSSDALDHRAASLAADGSRQTHAGNLSSAAGRIAYARSLGPEQFSALLARIELAYNQVCGKLGDATEVIPGECTSILETPSGQPLPSTQHVKAFTMKHGRQQAAILGQMQQAGVLQDPRSTTFVEFGAGKGYLSCMLAESFGAAELVLVDCNSFRMTADRTLRRLNAKLQRLRVDIKDFEPAGLPSVAGGQPWVAMGKHLCGAATDFTLRCVARSARSGTPGGGPRPPPLGAPSPGAAGSVAAAGQSQNGEGITKEHMSAGSSEGALERFPEAVGRADCAGPTAASGVAAVHAATSSSGDGSGVGGLLGCAVATCCHHRCTWEHYVGKPFFSSLGFSAADFELISWMTGWALCGHGRPRERQAAACSADDEEAASDTDTTDKPNNADSCAAEGDGDIEQARGFEPSMSLPRERRQVIGAQCKRLIDAGRRHYLRENGFSNANAVQYVDGKVSGENWLLLAP</sequence>
<dbReference type="GO" id="GO:0106050">
    <property type="term" value="F:tRNA 2'-O-methyltransferase activity"/>
    <property type="evidence" value="ECO:0007669"/>
    <property type="project" value="UniProtKB-UniRule"/>
</dbReference>
<dbReference type="InterPro" id="IPR029063">
    <property type="entry name" value="SAM-dependent_MTases_sf"/>
</dbReference>
<accession>I0YQS7</accession>
<keyword evidence="5 12" id="KW-0819">tRNA processing</keyword>
<comment type="function">
    <text evidence="12">tRNA methylase which 2'-O-methylates cytidine(4) in tRNA(Pro) and tRNA(Gly)(GCC), and adenosine(4) in tRNA(His).</text>
</comment>
<evidence type="ECO:0000256" key="1">
    <source>
        <dbReference type="ARBA" id="ARBA00005265"/>
    </source>
</evidence>
<dbReference type="Pfam" id="PF05253">
    <property type="entry name" value="zf-U11-48K"/>
    <property type="match status" value="1"/>
</dbReference>
<keyword evidence="16" id="KW-1185">Reference proteome</keyword>
<dbReference type="PANTHER" id="PTHR12998">
    <property type="entry name" value="TRNA:M(4)X MODIFICATION ENZYME TRM13 HOMOLOG"/>
    <property type="match status" value="1"/>
</dbReference>
<dbReference type="Proteomes" id="UP000007264">
    <property type="component" value="Unassembled WGS sequence"/>
</dbReference>
<comment type="similarity">
    <text evidence="1 12">Belongs to the methyltransferase TRM13 family.</text>
</comment>
<dbReference type="InterPro" id="IPR039044">
    <property type="entry name" value="Trm13"/>
</dbReference>
<dbReference type="GO" id="GO:0030488">
    <property type="term" value="P:tRNA methylation"/>
    <property type="evidence" value="ECO:0007669"/>
    <property type="project" value="InterPro"/>
</dbReference>
<evidence type="ECO:0000256" key="12">
    <source>
        <dbReference type="RuleBase" id="RU367103"/>
    </source>
</evidence>
<comment type="catalytic activity">
    <reaction evidence="9 12">
        <text>cytidine(4) in tRNA(Pro) + S-adenosyl-L-methionine = 2'-O-methylcytidine(4) in tRNA(Pro) + S-adenosyl-L-homocysteine + H(+)</text>
        <dbReference type="Rhea" id="RHEA:32767"/>
        <dbReference type="Rhea" id="RHEA-COMP:10397"/>
        <dbReference type="Rhea" id="RHEA-COMP:10398"/>
        <dbReference type="ChEBI" id="CHEBI:15378"/>
        <dbReference type="ChEBI" id="CHEBI:57856"/>
        <dbReference type="ChEBI" id="CHEBI:59789"/>
        <dbReference type="ChEBI" id="CHEBI:74495"/>
        <dbReference type="ChEBI" id="CHEBI:82748"/>
        <dbReference type="EC" id="2.1.1.225"/>
    </reaction>
</comment>
<dbReference type="EC" id="2.1.1.225" evidence="12"/>
<proteinExistence type="inferred from homology"/>
<evidence type="ECO:0000256" key="9">
    <source>
        <dbReference type="ARBA" id="ARBA00048165"/>
    </source>
</evidence>
<keyword evidence="4 12" id="KW-0949">S-adenosyl-L-methionine</keyword>
<dbReference type="Pfam" id="PF11722">
    <property type="entry name" value="zf-TRM13_CCCH"/>
    <property type="match status" value="1"/>
</dbReference>